<evidence type="ECO:0000313" key="1">
    <source>
        <dbReference type="EMBL" id="CAI9601700.1"/>
    </source>
</evidence>
<evidence type="ECO:0000313" key="2">
    <source>
        <dbReference type="Proteomes" id="UP001162483"/>
    </source>
</evidence>
<keyword evidence="2" id="KW-1185">Reference proteome</keyword>
<name>A0ABN9FXA2_9NEOB</name>
<dbReference type="Proteomes" id="UP001162483">
    <property type="component" value="Unassembled WGS sequence"/>
</dbReference>
<dbReference type="EMBL" id="CATNWA010017597">
    <property type="protein sequence ID" value="CAI9601700.1"/>
    <property type="molecule type" value="Genomic_DNA"/>
</dbReference>
<feature type="non-terminal residue" evidence="1">
    <location>
        <position position="67"/>
    </location>
</feature>
<organism evidence="1 2">
    <name type="scientific">Staurois parvus</name>
    <dbReference type="NCBI Taxonomy" id="386267"/>
    <lineage>
        <taxon>Eukaryota</taxon>
        <taxon>Metazoa</taxon>
        <taxon>Chordata</taxon>
        <taxon>Craniata</taxon>
        <taxon>Vertebrata</taxon>
        <taxon>Euteleostomi</taxon>
        <taxon>Amphibia</taxon>
        <taxon>Batrachia</taxon>
        <taxon>Anura</taxon>
        <taxon>Neobatrachia</taxon>
        <taxon>Ranoidea</taxon>
        <taxon>Ranidae</taxon>
        <taxon>Staurois</taxon>
    </lineage>
</organism>
<sequence length="67" mass="7505">MQLLGYPRGPWQSGGAVSRFQSLKAIQRPMFKKSPQAAAWGDDYQESQWRVAERKPASILKAINTGL</sequence>
<comment type="caution">
    <text evidence="1">The sequence shown here is derived from an EMBL/GenBank/DDBJ whole genome shotgun (WGS) entry which is preliminary data.</text>
</comment>
<reference evidence="1" key="1">
    <citation type="submission" date="2023-05" db="EMBL/GenBank/DDBJ databases">
        <authorList>
            <person name="Stuckert A."/>
        </authorList>
    </citation>
    <scope>NUCLEOTIDE SEQUENCE</scope>
</reference>
<protein>
    <submittedName>
        <fullName evidence="1">Uncharacterized protein</fullName>
    </submittedName>
</protein>
<accession>A0ABN9FXA2</accession>
<gene>
    <name evidence="1" type="ORF">SPARVUS_LOCUS13014768</name>
</gene>
<proteinExistence type="predicted"/>